<keyword evidence="3" id="KW-1185">Reference proteome</keyword>
<evidence type="ECO:0000313" key="2">
    <source>
        <dbReference type="EMBL" id="TDP96753.1"/>
    </source>
</evidence>
<dbReference type="RefSeq" id="WP_133852060.1">
    <property type="nucleotide sequence ID" value="NZ_SNXZ01000004.1"/>
</dbReference>
<feature type="region of interest" description="Disordered" evidence="1">
    <location>
        <begin position="241"/>
        <end position="261"/>
    </location>
</feature>
<evidence type="ECO:0000313" key="3">
    <source>
        <dbReference type="Proteomes" id="UP000295444"/>
    </source>
</evidence>
<name>A0A4R6SB35_LABRH</name>
<dbReference type="AlphaFoldDB" id="A0A4R6SB35"/>
<evidence type="ECO:0000256" key="1">
    <source>
        <dbReference type="SAM" id="MobiDB-lite"/>
    </source>
</evidence>
<accession>A0A4R6SB35</accession>
<dbReference type="Proteomes" id="UP000295444">
    <property type="component" value="Unassembled WGS sequence"/>
</dbReference>
<dbReference type="Gene3D" id="1.10.287.1060">
    <property type="entry name" value="ESAT-6-like"/>
    <property type="match status" value="1"/>
</dbReference>
<protein>
    <submittedName>
        <fullName evidence="2">Uncharacterized protein</fullName>
    </submittedName>
</protein>
<reference evidence="2 3" key="1">
    <citation type="submission" date="2019-03" db="EMBL/GenBank/DDBJ databases">
        <title>Genomic Encyclopedia of Type Strains, Phase IV (KMG-IV): sequencing the most valuable type-strain genomes for metagenomic binning, comparative biology and taxonomic classification.</title>
        <authorList>
            <person name="Goeker M."/>
        </authorList>
    </citation>
    <scope>NUCLEOTIDE SEQUENCE [LARGE SCALE GENOMIC DNA]</scope>
    <source>
        <strain evidence="2 3">DSM 45361</strain>
    </source>
</reference>
<comment type="caution">
    <text evidence="2">The sequence shown here is derived from an EMBL/GenBank/DDBJ whole genome shotgun (WGS) entry which is preliminary data.</text>
</comment>
<organism evidence="2 3">
    <name type="scientific">Labedaea rhizosphaerae</name>
    <dbReference type="NCBI Taxonomy" id="598644"/>
    <lineage>
        <taxon>Bacteria</taxon>
        <taxon>Bacillati</taxon>
        <taxon>Actinomycetota</taxon>
        <taxon>Actinomycetes</taxon>
        <taxon>Pseudonocardiales</taxon>
        <taxon>Pseudonocardiaceae</taxon>
        <taxon>Labedaea</taxon>
    </lineage>
</organism>
<gene>
    <name evidence="2" type="ORF">EV186_104741</name>
</gene>
<proteinExistence type="predicted"/>
<sequence length="261" mass="27499">MATPVAPAKLTDLKNASEDLMSLLNGFKMGLIMKVARDSSPKPRTQQVITQVQTYIENWLLGPENVSNVGRQWASQITTAFRTAYDDCQTEVDRVNNNWSGQAADSFSEHADSLLARLKDAQPAVSGVATNLADLGANLGTLRGTVITHGADAAASMVNAAIQIGNTGIQGISPKMLAEAATGIGVPFAVVQYCMSVVAQISQQLTNVIGKLGTLFNDVNGSLQNMKSSATKMATAVNTSLSTHLPSEPPGLTDKGGWKPK</sequence>
<dbReference type="EMBL" id="SNXZ01000004">
    <property type="protein sequence ID" value="TDP96753.1"/>
    <property type="molecule type" value="Genomic_DNA"/>
</dbReference>